<comment type="caution">
    <text evidence="1">The sequence shown here is derived from an EMBL/GenBank/DDBJ whole genome shotgun (WGS) entry which is preliminary data.</text>
</comment>
<dbReference type="AlphaFoldDB" id="A0A5J4R501"/>
<accession>A0A5J4R501</accession>
<dbReference type="EMBL" id="SNRW01043237">
    <property type="protein sequence ID" value="KAA6328772.1"/>
    <property type="molecule type" value="Genomic_DNA"/>
</dbReference>
<sequence length="83" mass="8973">MAYAYLESGEYILASIVAEQVIAARDRSSLTQALHSQKDTNGSQLVSIPSSSQQRIASYSPTAHQVQLCKVYLADALSNLAQD</sequence>
<proteinExistence type="predicted"/>
<reference evidence="1 2" key="1">
    <citation type="submission" date="2019-03" db="EMBL/GenBank/DDBJ databases">
        <title>Single cell metagenomics reveals metabolic interactions within the superorganism composed of flagellate Streblomastix strix and complex community of Bacteroidetes bacteria on its surface.</title>
        <authorList>
            <person name="Treitli S.C."/>
            <person name="Kolisko M."/>
            <person name="Husnik F."/>
            <person name="Keeling P."/>
            <person name="Hampl V."/>
        </authorList>
    </citation>
    <scope>NUCLEOTIDE SEQUENCE [LARGE SCALE GENOMIC DNA]</scope>
    <source>
        <strain evidence="1">ST1C</strain>
    </source>
</reference>
<evidence type="ECO:0000313" key="1">
    <source>
        <dbReference type="EMBL" id="KAA6328772.1"/>
    </source>
</evidence>
<gene>
    <name evidence="1" type="ORF">EZS28_053679</name>
</gene>
<organism evidence="1 2">
    <name type="scientific">Streblomastix strix</name>
    <dbReference type="NCBI Taxonomy" id="222440"/>
    <lineage>
        <taxon>Eukaryota</taxon>
        <taxon>Metamonada</taxon>
        <taxon>Preaxostyla</taxon>
        <taxon>Oxymonadida</taxon>
        <taxon>Streblomastigidae</taxon>
        <taxon>Streblomastix</taxon>
    </lineage>
</organism>
<name>A0A5J4R501_9EUKA</name>
<dbReference type="Proteomes" id="UP000324800">
    <property type="component" value="Unassembled WGS sequence"/>
</dbReference>
<protein>
    <submittedName>
        <fullName evidence="1">Uncharacterized protein</fullName>
    </submittedName>
</protein>
<evidence type="ECO:0000313" key="2">
    <source>
        <dbReference type="Proteomes" id="UP000324800"/>
    </source>
</evidence>